<dbReference type="NCBIfam" id="TIGR00666">
    <property type="entry name" value="PBP4"/>
    <property type="match status" value="1"/>
</dbReference>
<sequence length="295" mass="32051">MIKKHQFITFLSILSMAFSGGAVTAQDNASILEFNPAQRNQSIPIPVNPPEIRSITPNICTPELNASIQQIIDAYGGGWGILVESLETGETIYHYNADRGFIPASNTKILTTAAALQRMDPNANFSGNTSVREWINVVNLRSNNYYADTLLRRVGGSTTAKQILAQMGVNPSTFHFADGSGLSRNNVATPRAIVQTLRVMYNDRHRDVFLASLPTAGVSGTLTNRMRQTPVQGIVRAKTGTLRGVRALSGYLDHKDHGTLIFSIMANHPSNVGTNLVGAIDQMLIRINMAGPCRS</sequence>
<evidence type="ECO:0000256" key="1">
    <source>
        <dbReference type="ARBA" id="ARBA00006096"/>
    </source>
</evidence>
<proteinExistence type="inferred from homology"/>
<dbReference type="GO" id="GO:0009002">
    <property type="term" value="F:serine-type D-Ala-D-Ala carboxypeptidase activity"/>
    <property type="evidence" value="ECO:0007669"/>
    <property type="project" value="UniProtKB-EC"/>
</dbReference>
<evidence type="ECO:0000256" key="2">
    <source>
        <dbReference type="ARBA" id="ARBA00022801"/>
    </source>
</evidence>
<dbReference type="EC" id="3.4.16.4" evidence="4"/>
<evidence type="ECO:0000256" key="3">
    <source>
        <dbReference type="SAM" id="SignalP"/>
    </source>
</evidence>
<dbReference type="EMBL" id="JADEWC010000016">
    <property type="protein sequence ID" value="MBE9222727.1"/>
    <property type="molecule type" value="Genomic_DNA"/>
</dbReference>
<feature type="chain" id="PRO_5045912044" evidence="3">
    <location>
        <begin position="25"/>
        <end position="295"/>
    </location>
</feature>
<comment type="similarity">
    <text evidence="1">Belongs to the peptidase S13 family.</text>
</comment>
<comment type="caution">
    <text evidence="4">The sequence shown here is derived from an EMBL/GenBank/DDBJ whole genome shotgun (WGS) entry which is preliminary data.</text>
</comment>
<dbReference type="InterPro" id="IPR012338">
    <property type="entry name" value="Beta-lactam/transpept-like"/>
</dbReference>
<dbReference type="SUPFAM" id="SSF56601">
    <property type="entry name" value="beta-lactamase/transpeptidase-like"/>
    <property type="match status" value="1"/>
</dbReference>
<accession>A0ABR9V4F3</accession>
<keyword evidence="4" id="KW-0121">Carboxypeptidase</keyword>
<dbReference type="Proteomes" id="UP000654604">
    <property type="component" value="Unassembled WGS sequence"/>
</dbReference>
<keyword evidence="2 4" id="KW-0378">Hydrolase</keyword>
<keyword evidence="3" id="KW-0732">Signal</keyword>
<protein>
    <submittedName>
        <fullName evidence="4">D-alanyl-D-alanine carboxypeptidase/D-alanyl-D-alanine-endopeptidase</fullName>
        <ecNumber evidence="4">3.4.16.4</ecNumber>
    </submittedName>
</protein>
<dbReference type="InterPro" id="IPR000667">
    <property type="entry name" value="Peptidase_S13"/>
</dbReference>
<evidence type="ECO:0000313" key="5">
    <source>
        <dbReference type="Proteomes" id="UP000654604"/>
    </source>
</evidence>
<dbReference type="Gene3D" id="3.40.710.10">
    <property type="entry name" value="DD-peptidase/beta-lactamase superfamily"/>
    <property type="match status" value="1"/>
</dbReference>
<reference evidence="4 5" key="1">
    <citation type="submission" date="2020-10" db="EMBL/GenBank/DDBJ databases">
        <authorList>
            <person name="Castelo-Branco R."/>
            <person name="Eusebio N."/>
            <person name="Adriana R."/>
            <person name="Vieira A."/>
            <person name="Brugerolle De Fraissinette N."/>
            <person name="Rezende De Castro R."/>
            <person name="Schneider M.P."/>
            <person name="Vasconcelos V."/>
            <person name="Leao P.N."/>
        </authorList>
    </citation>
    <scope>NUCLEOTIDE SEQUENCE [LARGE SCALE GENOMIC DNA]</scope>
    <source>
        <strain evidence="4 5">LEGE 03274</strain>
    </source>
</reference>
<organism evidence="4 5">
    <name type="scientific">Cyanobacterium stanieri LEGE 03274</name>
    <dbReference type="NCBI Taxonomy" id="1828756"/>
    <lineage>
        <taxon>Bacteria</taxon>
        <taxon>Bacillati</taxon>
        <taxon>Cyanobacteriota</taxon>
        <taxon>Cyanophyceae</taxon>
        <taxon>Oscillatoriophycideae</taxon>
        <taxon>Chroococcales</taxon>
        <taxon>Geminocystaceae</taxon>
        <taxon>Cyanobacterium</taxon>
    </lineage>
</organism>
<keyword evidence="4" id="KW-0645">Protease</keyword>
<dbReference type="Pfam" id="PF02113">
    <property type="entry name" value="Peptidase_S13"/>
    <property type="match status" value="2"/>
</dbReference>
<dbReference type="RefSeq" id="WP_193800881.1">
    <property type="nucleotide sequence ID" value="NZ_JADEWC010000016.1"/>
</dbReference>
<keyword evidence="5" id="KW-1185">Reference proteome</keyword>
<gene>
    <name evidence="4" type="primary">dacB</name>
    <name evidence="4" type="ORF">IQ215_08455</name>
</gene>
<dbReference type="PANTHER" id="PTHR30023:SF0">
    <property type="entry name" value="PENICILLIN-SENSITIVE CARBOXYPEPTIDASE A"/>
    <property type="match status" value="1"/>
</dbReference>
<name>A0ABR9V4F3_9CHRO</name>
<feature type="signal peptide" evidence="3">
    <location>
        <begin position="1"/>
        <end position="24"/>
    </location>
</feature>
<evidence type="ECO:0000313" key="4">
    <source>
        <dbReference type="EMBL" id="MBE9222727.1"/>
    </source>
</evidence>
<dbReference type="PRINTS" id="PR00922">
    <property type="entry name" value="DADACBPTASE3"/>
</dbReference>
<dbReference type="PANTHER" id="PTHR30023">
    <property type="entry name" value="D-ALANYL-D-ALANINE CARBOXYPEPTIDASE"/>
    <property type="match status" value="1"/>
</dbReference>